<evidence type="ECO:0000256" key="1">
    <source>
        <dbReference type="SAM" id="MobiDB-lite"/>
    </source>
</evidence>
<evidence type="ECO:0000313" key="2">
    <source>
        <dbReference type="EMBL" id="KMP05847.1"/>
    </source>
</evidence>
<evidence type="ECO:0000313" key="3">
    <source>
        <dbReference type="Proteomes" id="UP000054565"/>
    </source>
</evidence>
<name>A0A0J7B7C3_COCIT</name>
<protein>
    <submittedName>
        <fullName evidence="2">Uncharacterized protein</fullName>
    </submittedName>
</protein>
<gene>
    <name evidence="2" type="ORF">CIRG_05528</name>
</gene>
<dbReference type="Proteomes" id="UP000054565">
    <property type="component" value="Unassembled WGS sequence"/>
</dbReference>
<sequence>MLSNQKLRGHGEERRREEENDSIENSTEQAKTVSVSCAQEMRWDFGSKERGLEITRLNARKQKVPMPQQGSGALESKETKVSSGTYLVKAWRSTRFPPKQPRRWRWITLESQGEGLEARKAADPNLIQEDLERGDSKPGILT</sequence>
<accession>A0A0J7B7C3</accession>
<reference evidence="3" key="1">
    <citation type="journal article" date="2010" name="Genome Res.">
        <title>Population genomic sequencing of Coccidioides fungi reveals recent hybridization and transposon control.</title>
        <authorList>
            <person name="Neafsey D.E."/>
            <person name="Barker B.M."/>
            <person name="Sharpton T.J."/>
            <person name="Stajich J.E."/>
            <person name="Park D.J."/>
            <person name="Whiston E."/>
            <person name="Hung C.-Y."/>
            <person name="McMahan C."/>
            <person name="White J."/>
            <person name="Sykes S."/>
            <person name="Heiman D."/>
            <person name="Young S."/>
            <person name="Zeng Q."/>
            <person name="Abouelleil A."/>
            <person name="Aftuck L."/>
            <person name="Bessette D."/>
            <person name="Brown A."/>
            <person name="FitzGerald M."/>
            <person name="Lui A."/>
            <person name="Macdonald J.P."/>
            <person name="Priest M."/>
            <person name="Orbach M.J."/>
            <person name="Galgiani J.N."/>
            <person name="Kirkland T.N."/>
            <person name="Cole G.T."/>
            <person name="Birren B.W."/>
            <person name="Henn M.R."/>
            <person name="Taylor J.W."/>
            <person name="Rounsley S.D."/>
        </authorList>
    </citation>
    <scope>NUCLEOTIDE SEQUENCE [LARGE SCALE GENOMIC DNA]</scope>
    <source>
        <strain evidence="3">RMSCC 2394</strain>
    </source>
</reference>
<feature type="region of interest" description="Disordered" evidence="1">
    <location>
        <begin position="1"/>
        <end position="35"/>
    </location>
</feature>
<feature type="region of interest" description="Disordered" evidence="1">
    <location>
        <begin position="114"/>
        <end position="142"/>
    </location>
</feature>
<organism evidence="2 3">
    <name type="scientific">Coccidioides immitis RMSCC 2394</name>
    <dbReference type="NCBI Taxonomy" id="404692"/>
    <lineage>
        <taxon>Eukaryota</taxon>
        <taxon>Fungi</taxon>
        <taxon>Dikarya</taxon>
        <taxon>Ascomycota</taxon>
        <taxon>Pezizomycotina</taxon>
        <taxon>Eurotiomycetes</taxon>
        <taxon>Eurotiomycetidae</taxon>
        <taxon>Onygenales</taxon>
        <taxon>Onygenaceae</taxon>
        <taxon>Coccidioides</taxon>
    </lineage>
</organism>
<feature type="region of interest" description="Disordered" evidence="1">
    <location>
        <begin position="58"/>
        <end position="79"/>
    </location>
</feature>
<dbReference type="AlphaFoldDB" id="A0A0J7B7C3"/>
<feature type="compositionally biased region" description="Polar residues" evidence="1">
    <location>
        <begin position="23"/>
        <end position="35"/>
    </location>
</feature>
<proteinExistence type="predicted"/>
<dbReference type="EMBL" id="DS028096">
    <property type="protein sequence ID" value="KMP05847.1"/>
    <property type="molecule type" value="Genomic_DNA"/>
</dbReference>
<feature type="compositionally biased region" description="Basic and acidic residues" evidence="1">
    <location>
        <begin position="9"/>
        <end position="18"/>
    </location>
</feature>